<protein>
    <recommendedName>
        <fullName evidence="5">RNA polymerase sigma factor 70 region 4 type 2 domain-containing protein</fullName>
    </recommendedName>
</protein>
<dbReference type="PANTHER" id="PTHR43133">
    <property type="entry name" value="RNA POLYMERASE ECF-TYPE SIGMA FACTO"/>
    <property type="match status" value="1"/>
</dbReference>
<dbReference type="InterPro" id="IPR014284">
    <property type="entry name" value="RNA_pol_sigma-70_dom"/>
</dbReference>
<dbReference type="EMBL" id="LVXG01000034">
    <property type="protein sequence ID" value="OQP44507.1"/>
    <property type="molecule type" value="Genomic_DNA"/>
</dbReference>
<dbReference type="InterPro" id="IPR039425">
    <property type="entry name" value="RNA_pol_sigma-70-like"/>
</dbReference>
<dbReference type="GO" id="GO:0003677">
    <property type="term" value="F:DNA binding"/>
    <property type="evidence" value="ECO:0007669"/>
    <property type="project" value="InterPro"/>
</dbReference>
<dbReference type="AlphaFoldDB" id="A0A1V9EED5"/>
<dbReference type="STRING" id="354355.SAMN05660816_03742"/>
<keyword evidence="7" id="KW-1185">Reference proteome</keyword>
<evidence type="ECO:0000313" key="6">
    <source>
        <dbReference type="EMBL" id="OQP44507.1"/>
    </source>
</evidence>
<dbReference type="Pfam" id="PF08281">
    <property type="entry name" value="Sigma70_r4_2"/>
    <property type="match status" value="1"/>
</dbReference>
<accession>A0A1V9EED5</accession>
<evidence type="ECO:0000256" key="2">
    <source>
        <dbReference type="ARBA" id="ARBA00023015"/>
    </source>
</evidence>
<evidence type="ECO:0000256" key="4">
    <source>
        <dbReference type="ARBA" id="ARBA00023163"/>
    </source>
</evidence>
<evidence type="ECO:0000256" key="1">
    <source>
        <dbReference type="ARBA" id="ARBA00010641"/>
    </source>
</evidence>
<evidence type="ECO:0000313" key="7">
    <source>
        <dbReference type="Proteomes" id="UP000192610"/>
    </source>
</evidence>
<dbReference type="GO" id="GO:0006352">
    <property type="term" value="P:DNA-templated transcription initiation"/>
    <property type="evidence" value="ECO:0007669"/>
    <property type="project" value="InterPro"/>
</dbReference>
<organism evidence="6 7">
    <name type="scientific">Niastella yeongjuensis</name>
    <dbReference type="NCBI Taxonomy" id="354355"/>
    <lineage>
        <taxon>Bacteria</taxon>
        <taxon>Pseudomonadati</taxon>
        <taxon>Bacteroidota</taxon>
        <taxon>Chitinophagia</taxon>
        <taxon>Chitinophagales</taxon>
        <taxon>Chitinophagaceae</taxon>
        <taxon>Niastella</taxon>
    </lineage>
</organism>
<dbReference type="SUPFAM" id="SSF88946">
    <property type="entry name" value="Sigma2 domain of RNA polymerase sigma factors"/>
    <property type="match status" value="1"/>
</dbReference>
<comment type="similarity">
    <text evidence="1">Belongs to the sigma-70 factor family. ECF subfamily.</text>
</comment>
<sequence>MAIGSELAFNSLYKRYWEKAYVTAARKLDDKELAKEIVHDIFLDLWKRRQELVITHFSAYLMKAVNFRIINALIQKKDTFFFDILENPQQSFYEADLAIREKELIDLVSSWIEVLPEKRREIFVKHYFLHLTTEEIASSMEISRKTVQNQLSLSIQYLRAHYGHLLSLVILLEHISPKK</sequence>
<evidence type="ECO:0000259" key="5">
    <source>
        <dbReference type="Pfam" id="PF08281"/>
    </source>
</evidence>
<dbReference type="Gene3D" id="1.10.10.10">
    <property type="entry name" value="Winged helix-like DNA-binding domain superfamily/Winged helix DNA-binding domain"/>
    <property type="match status" value="1"/>
</dbReference>
<comment type="caution">
    <text evidence="6">The sequence shown here is derived from an EMBL/GenBank/DDBJ whole genome shotgun (WGS) entry which is preliminary data.</text>
</comment>
<dbReference type="InterPro" id="IPR013325">
    <property type="entry name" value="RNA_pol_sigma_r2"/>
</dbReference>
<dbReference type="Proteomes" id="UP000192610">
    <property type="component" value="Unassembled WGS sequence"/>
</dbReference>
<keyword evidence="2" id="KW-0805">Transcription regulation</keyword>
<dbReference type="Gene3D" id="1.10.1740.10">
    <property type="match status" value="1"/>
</dbReference>
<keyword evidence="4" id="KW-0804">Transcription</keyword>
<dbReference type="PANTHER" id="PTHR43133:SF46">
    <property type="entry name" value="RNA POLYMERASE SIGMA-70 FACTOR ECF SUBFAMILY"/>
    <property type="match status" value="1"/>
</dbReference>
<keyword evidence="3" id="KW-0731">Sigma factor</keyword>
<reference evidence="7" key="1">
    <citation type="submission" date="2016-04" db="EMBL/GenBank/DDBJ databases">
        <authorList>
            <person name="Chen L."/>
            <person name="Zhuang W."/>
            <person name="Wang G."/>
        </authorList>
    </citation>
    <scope>NUCLEOTIDE SEQUENCE [LARGE SCALE GENOMIC DNA]</scope>
    <source>
        <strain evidence="7">17621</strain>
    </source>
</reference>
<dbReference type="SUPFAM" id="SSF88659">
    <property type="entry name" value="Sigma3 and sigma4 domains of RNA polymerase sigma factors"/>
    <property type="match status" value="1"/>
</dbReference>
<dbReference type="InterPro" id="IPR013324">
    <property type="entry name" value="RNA_pol_sigma_r3/r4-like"/>
</dbReference>
<name>A0A1V9EED5_9BACT</name>
<gene>
    <name evidence="6" type="ORF">A4H97_09025</name>
</gene>
<dbReference type="GO" id="GO:0016987">
    <property type="term" value="F:sigma factor activity"/>
    <property type="evidence" value="ECO:0007669"/>
    <property type="project" value="UniProtKB-KW"/>
</dbReference>
<feature type="domain" description="RNA polymerase sigma factor 70 region 4 type 2" evidence="5">
    <location>
        <begin position="112"/>
        <end position="153"/>
    </location>
</feature>
<evidence type="ECO:0000256" key="3">
    <source>
        <dbReference type="ARBA" id="ARBA00023082"/>
    </source>
</evidence>
<dbReference type="NCBIfam" id="TIGR02937">
    <property type="entry name" value="sigma70-ECF"/>
    <property type="match status" value="1"/>
</dbReference>
<dbReference type="InterPro" id="IPR036388">
    <property type="entry name" value="WH-like_DNA-bd_sf"/>
</dbReference>
<dbReference type="InterPro" id="IPR013249">
    <property type="entry name" value="RNA_pol_sigma70_r4_t2"/>
</dbReference>
<proteinExistence type="inferred from homology"/>